<dbReference type="InterPro" id="IPR002173">
    <property type="entry name" value="Carboh/pur_kinase_PfkB_CS"/>
</dbReference>
<dbReference type="EMBL" id="RPFW01000006">
    <property type="protein sequence ID" value="TVZ01602.1"/>
    <property type="molecule type" value="Genomic_DNA"/>
</dbReference>
<evidence type="ECO:0000313" key="5">
    <source>
        <dbReference type="Proteomes" id="UP000460272"/>
    </source>
</evidence>
<dbReference type="PANTHER" id="PTHR10584">
    <property type="entry name" value="SUGAR KINASE"/>
    <property type="match status" value="1"/>
</dbReference>
<dbReference type="PROSITE" id="PS00584">
    <property type="entry name" value="PFKB_KINASES_2"/>
    <property type="match status" value="1"/>
</dbReference>
<keyword evidence="5" id="KW-1185">Reference proteome</keyword>
<dbReference type="SUPFAM" id="SSF53613">
    <property type="entry name" value="Ribokinase-like"/>
    <property type="match status" value="1"/>
</dbReference>
<name>A0A6P2BRE5_9ACTN</name>
<evidence type="ECO:0000256" key="2">
    <source>
        <dbReference type="ARBA" id="ARBA00022777"/>
    </source>
</evidence>
<dbReference type="PANTHER" id="PTHR10584:SF166">
    <property type="entry name" value="RIBOKINASE"/>
    <property type="match status" value="1"/>
</dbReference>
<comment type="caution">
    <text evidence="4">The sequence shown here is derived from an EMBL/GenBank/DDBJ whole genome shotgun (WGS) entry which is preliminary data.</text>
</comment>
<protein>
    <submittedName>
        <fullName evidence="4">Carbohydrate kinase family protein</fullName>
    </submittedName>
</protein>
<dbReference type="Gene3D" id="3.40.1190.20">
    <property type="match status" value="1"/>
</dbReference>
<accession>A0A6P2BRE5</accession>
<gene>
    <name evidence="4" type="ORF">EAS64_29395</name>
</gene>
<reference evidence="4 5" key="1">
    <citation type="submission" date="2018-11" db="EMBL/GenBank/DDBJ databases">
        <title>Trebonia kvetii gen.nov., sp.nov., a novel acidophilic actinobacterium, and proposal of the new actinobacterial family Treboniaceae fam. nov.</title>
        <authorList>
            <person name="Rapoport D."/>
            <person name="Sagova-Mareckova M."/>
            <person name="Sedlacek I."/>
            <person name="Provaznik J."/>
            <person name="Kralova S."/>
            <person name="Pavlinic D."/>
            <person name="Benes V."/>
            <person name="Kopecky J."/>
        </authorList>
    </citation>
    <scope>NUCLEOTIDE SEQUENCE [LARGE SCALE GENOMIC DNA]</scope>
    <source>
        <strain evidence="4 5">15Tr583</strain>
    </source>
</reference>
<dbReference type="InterPro" id="IPR011611">
    <property type="entry name" value="PfkB_dom"/>
</dbReference>
<dbReference type="InterPro" id="IPR029056">
    <property type="entry name" value="Ribokinase-like"/>
</dbReference>
<keyword evidence="2 4" id="KW-0418">Kinase</keyword>
<organism evidence="4 5">
    <name type="scientific">Trebonia kvetii</name>
    <dbReference type="NCBI Taxonomy" id="2480626"/>
    <lineage>
        <taxon>Bacteria</taxon>
        <taxon>Bacillati</taxon>
        <taxon>Actinomycetota</taxon>
        <taxon>Actinomycetes</taxon>
        <taxon>Streptosporangiales</taxon>
        <taxon>Treboniaceae</taxon>
        <taxon>Trebonia</taxon>
    </lineage>
</organism>
<evidence type="ECO:0000256" key="1">
    <source>
        <dbReference type="ARBA" id="ARBA00022679"/>
    </source>
</evidence>
<dbReference type="Proteomes" id="UP000460272">
    <property type="component" value="Unassembled WGS sequence"/>
</dbReference>
<proteinExistence type="predicted"/>
<dbReference type="AlphaFoldDB" id="A0A6P2BRE5"/>
<dbReference type="Pfam" id="PF00294">
    <property type="entry name" value="PfkB"/>
    <property type="match status" value="1"/>
</dbReference>
<sequence length="346" mass="37645">MTTDTKSQKSRKVAVLGPMPRDRIVTDDGARFEKYGCALYTAVALSALLDAGDTIVPVSHVRRKDESPLKQILASFPNIDTSGITSSADQGDVVELRYTTQNRRVERQTSFMNPILPADVAAVLDADVFVCVPITDYEVGQATLRHIKEHSGATVVLDAHGPTTTLTRSGERQPRVWADQDIWLPYVDILKMNLDEARSMWLGESAEMTADPPKQITGEKQITEELRDLAHHCLDRGVGAVCVTLDEHGCVSFSQDSSGGVTEDFVDPVPVERVVDTTGAGDSFAAGLAYGYLAYRDYVVACQYGNAMGAQRCTGPGTDLNVYLSREETERQIRATYGPGPCRPGA</sequence>
<feature type="domain" description="Carbohydrate kinase PfkB" evidence="3">
    <location>
        <begin position="183"/>
        <end position="319"/>
    </location>
</feature>
<evidence type="ECO:0000259" key="3">
    <source>
        <dbReference type="Pfam" id="PF00294"/>
    </source>
</evidence>
<dbReference type="GO" id="GO:0016301">
    <property type="term" value="F:kinase activity"/>
    <property type="evidence" value="ECO:0007669"/>
    <property type="project" value="UniProtKB-KW"/>
</dbReference>
<dbReference type="OrthoDB" id="7946249at2"/>
<dbReference type="RefSeq" id="WP_145858333.1">
    <property type="nucleotide sequence ID" value="NZ_RPFW01000006.1"/>
</dbReference>
<keyword evidence="1" id="KW-0808">Transferase</keyword>
<evidence type="ECO:0000313" key="4">
    <source>
        <dbReference type="EMBL" id="TVZ01602.1"/>
    </source>
</evidence>